<protein>
    <submittedName>
        <fullName evidence="3">Helix-turn-helix domain-containing protein</fullName>
    </submittedName>
</protein>
<dbReference type="Gene3D" id="1.10.260.40">
    <property type="entry name" value="lambda repressor-like DNA-binding domains"/>
    <property type="match status" value="1"/>
</dbReference>
<keyword evidence="1" id="KW-0238">DNA-binding</keyword>
<dbReference type="InterPro" id="IPR010982">
    <property type="entry name" value="Lambda_DNA-bd_dom_sf"/>
</dbReference>
<sequence length="81" mass="8965">MDRITAFGQVVREARLAKGLSQERLAEMADLHRNFVSLVERGQSKIALDSLFSIADALGCPASELLSRTELMAQRHPDAVR</sequence>
<gene>
    <name evidence="3" type="ORF">GO999_15015</name>
</gene>
<proteinExistence type="predicted"/>
<dbReference type="InterPro" id="IPR001387">
    <property type="entry name" value="Cro/C1-type_HTH"/>
</dbReference>
<dbReference type="RefSeq" id="WP_211906345.1">
    <property type="nucleotide sequence ID" value="NZ_CP046674.1"/>
</dbReference>
<dbReference type="SUPFAM" id="SSF47413">
    <property type="entry name" value="lambda repressor-like DNA-binding domains"/>
    <property type="match status" value="1"/>
</dbReference>
<organism evidence="3 4">
    <name type="scientific">Ralstonia nicotianae</name>
    <dbReference type="NCBI Taxonomy" id="3037696"/>
    <lineage>
        <taxon>Bacteria</taxon>
        <taxon>Pseudomonadati</taxon>
        <taxon>Pseudomonadota</taxon>
        <taxon>Betaproteobacteria</taxon>
        <taxon>Burkholderiales</taxon>
        <taxon>Burkholderiaceae</taxon>
        <taxon>Ralstonia</taxon>
        <taxon>Ralstonia solanacearum species complex</taxon>
    </lineage>
</organism>
<dbReference type="EMBL" id="CP046674">
    <property type="protein sequence ID" value="QUP59758.1"/>
    <property type="molecule type" value="Genomic_DNA"/>
</dbReference>
<evidence type="ECO:0000256" key="1">
    <source>
        <dbReference type="ARBA" id="ARBA00023125"/>
    </source>
</evidence>
<dbReference type="Pfam" id="PF01381">
    <property type="entry name" value="HTH_3"/>
    <property type="match status" value="1"/>
</dbReference>
<evidence type="ECO:0000313" key="3">
    <source>
        <dbReference type="EMBL" id="QUP59758.1"/>
    </source>
</evidence>
<reference evidence="4" key="1">
    <citation type="submission" date="2019-12" db="EMBL/GenBank/DDBJ databases">
        <title>Whole-genome sequence of tobacco pathogen Ralstonia pseudosolanacearum strain RS, originating from Yunnan province of China.</title>
        <authorList>
            <person name="Lu C.-H."/>
        </authorList>
    </citation>
    <scope>NUCLEOTIDE SEQUENCE [LARGE SCALE GENOMIC DNA]</scope>
    <source>
        <strain evidence="4">RS</strain>
    </source>
</reference>
<accession>A0ABX7ZWD8</accession>
<dbReference type="PANTHER" id="PTHR46797:SF1">
    <property type="entry name" value="METHYLPHOSPHONATE SYNTHASE"/>
    <property type="match status" value="1"/>
</dbReference>
<evidence type="ECO:0000313" key="4">
    <source>
        <dbReference type="Proteomes" id="UP000680989"/>
    </source>
</evidence>
<keyword evidence="4" id="KW-1185">Reference proteome</keyword>
<dbReference type="PROSITE" id="PS50943">
    <property type="entry name" value="HTH_CROC1"/>
    <property type="match status" value="1"/>
</dbReference>
<evidence type="ECO:0000259" key="2">
    <source>
        <dbReference type="PROSITE" id="PS50943"/>
    </source>
</evidence>
<feature type="domain" description="HTH cro/C1-type" evidence="2">
    <location>
        <begin position="11"/>
        <end position="65"/>
    </location>
</feature>
<dbReference type="Proteomes" id="UP000680989">
    <property type="component" value="Chromosome"/>
</dbReference>
<dbReference type="SMART" id="SM00530">
    <property type="entry name" value="HTH_XRE"/>
    <property type="match status" value="1"/>
</dbReference>
<dbReference type="CDD" id="cd00093">
    <property type="entry name" value="HTH_XRE"/>
    <property type="match status" value="1"/>
</dbReference>
<name>A0ABX7ZWD8_9RALS</name>
<dbReference type="InterPro" id="IPR050807">
    <property type="entry name" value="TransReg_Diox_bact_type"/>
</dbReference>
<dbReference type="PANTHER" id="PTHR46797">
    <property type="entry name" value="HTH-TYPE TRANSCRIPTIONAL REGULATOR"/>
    <property type="match status" value="1"/>
</dbReference>